<keyword evidence="1" id="KW-1133">Transmembrane helix</keyword>
<evidence type="ECO:0000256" key="1">
    <source>
        <dbReference type="SAM" id="Phobius"/>
    </source>
</evidence>
<keyword evidence="1" id="KW-0812">Transmembrane</keyword>
<accession>A0A160P1X5</accession>
<gene>
    <name evidence="2" type="ORF">SLA_3780</name>
</gene>
<dbReference type="RefSeq" id="WP_359880058.1">
    <property type="nucleotide sequence ID" value="NZ_JBEYHT010000038.1"/>
</dbReference>
<dbReference type="AlphaFoldDB" id="A0A160P1X5"/>
<keyword evidence="3" id="KW-1185">Reference proteome</keyword>
<keyword evidence="1" id="KW-0472">Membrane</keyword>
<dbReference type="Proteomes" id="UP000217676">
    <property type="component" value="Chromosome"/>
</dbReference>
<name>A0A160P1X5_STRLU</name>
<feature type="transmembrane region" description="Helical" evidence="1">
    <location>
        <begin position="54"/>
        <end position="74"/>
    </location>
</feature>
<feature type="transmembrane region" description="Helical" evidence="1">
    <location>
        <begin position="80"/>
        <end position="101"/>
    </location>
</feature>
<organism evidence="2 3">
    <name type="scientific">Streptomyces laurentii</name>
    <dbReference type="NCBI Taxonomy" id="39478"/>
    <lineage>
        <taxon>Bacteria</taxon>
        <taxon>Bacillati</taxon>
        <taxon>Actinomycetota</taxon>
        <taxon>Actinomycetes</taxon>
        <taxon>Kitasatosporales</taxon>
        <taxon>Streptomycetaceae</taxon>
        <taxon>Streptomyces</taxon>
    </lineage>
</organism>
<evidence type="ECO:0000313" key="2">
    <source>
        <dbReference type="EMBL" id="BAU84685.1"/>
    </source>
</evidence>
<sequence length="125" mass="13272">MPGIRTDLWDTVGGVFMVILGLGCAGWGGRALLRPHRPEQPITGPAWAVRSWGLGYVLLGTALAVRMAGLLVGAEPAWPMAVIQWAATPLLVCSVAAALVSRRRTRHRAGRAGRHKTGGTTTRVL</sequence>
<proteinExistence type="predicted"/>
<feature type="transmembrane region" description="Helical" evidence="1">
    <location>
        <begin position="12"/>
        <end position="33"/>
    </location>
</feature>
<dbReference type="EMBL" id="AP017424">
    <property type="protein sequence ID" value="BAU84685.1"/>
    <property type="molecule type" value="Genomic_DNA"/>
</dbReference>
<protein>
    <submittedName>
        <fullName evidence="2">Uncharacterized protein</fullName>
    </submittedName>
</protein>
<evidence type="ECO:0000313" key="3">
    <source>
        <dbReference type="Proteomes" id="UP000217676"/>
    </source>
</evidence>
<dbReference type="KEGG" id="slau:SLA_3780"/>
<dbReference type="PROSITE" id="PS51257">
    <property type="entry name" value="PROKAR_LIPOPROTEIN"/>
    <property type="match status" value="1"/>
</dbReference>
<reference evidence="2 3" key="1">
    <citation type="journal article" date="2016" name="Genome Announc.">
        <title>Complete Genome Sequence of Thiostrepton-Producing Streptomyces laurentii ATCC 31255.</title>
        <authorList>
            <person name="Doi K."/>
            <person name="Fujino Y."/>
            <person name="Nagayoshi Y."/>
            <person name="Ohshima T."/>
            <person name="Ogata S."/>
        </authorList>
    </citation>
    <scope>NUCLEOTIDE SEQUENCE [LARGE SCALE GENOMIC DNA]</scope>
    <source>
        <strain evidence="2 3">ATCC 31255</strain>
    </source>
</reference>